<accession>A0AAD7G5T7</accession>
<dbReference type="Proteomes" id="UP001221757">
    <property type="component" value="Unassembled WGS sequence"/>
</dbReference>
<dbReference type="EMBL" id="JARKIE010000268">
    <property type="protein sequence ID" value="KAJ7659512.1"/>
    <property type="molecule type" value="Genomic_DNA"/>
</dbReference>
<reference evidence="1" key="1">
    <citation type="submission" date="2023-03" db="EMBL/GenBank/DDBJ databases">
        <title>Massive genome expansion in bonnet fungi (Mycena s.s.) driven by repeated elements and novel gene families across ecological guilds.</title>
        <authorList>
            <consortium name="Lawrence Berkeley National Laboratory"/>
            <person name="Harder C.B."/>
            <person name="Miyauchi S."/>
            <person name="Viragh M."/>
            <person name="Kuo A."/>
            <person name="Thoen E."/>
            <person name="Andreopoulos B."/>
            <person name="Lu D."/>
            <person name="Skrede I."/>
            <person name="Drula E."/>
            <person name="Henrissat B."/>
            <person name="Morin E."/>
            <person name="Kohler A."/>
            <person name="Barry K."/>
            <person name="LaButti K."/>
            <person name="Morin E."/>
            <person name="Salamov A."/>
            <person name="Lipzen A."/>
            <person name="Mereny Z."/>
            <person name="Hegedus B."/>
            <person name="Baldrian P."/>
            <person name="Stursova M."/>
            <person name="Weitz H."/>
            <person name="Taylor A."/>
            <person name="Grigoriev I.V."/>
            <person name="Nagy L.G."/>
            <person name="Martin F."/>
            <person name="Kauserud H."/>
        </authorList>
    </citation>
    <scope>NUCLEOTIDE SEQUENCE</scope>
    <source>
        <strain evidence="1">CBHHK067</strain>
    </source>
</reference>
<organism evidence="1 2">
    <name type="scientific">Mycena rosella</name>
    <name type="common">Pink bonnet</name>
    <name type="synonym">Agaricus rosellus</name>
    <dbReference type="NCBI Taxonomy" id="1033263"/>
    <lineage>
        <taxon>Eukaryota</taxon>
        <taxon>Fungi</taxon>
        <taxon>Dikarya</taxon>
        <taxon>Basidiomycota</taxon>
        <taxon>Agaricomycotina</taxon>
        <taxon>Agaricomycetes</taxon>
        <taxon>Agaricomycetidae</taxon>
        <taxon>Agaricales</taxon>
        <taxon>Marasmiineae</taxon>
        <taxon>Mycenaceae</taxon>
        <taxon>Mycena</taxon>
    </lineage>
</organism>
<comment type="caution">
    <text evidence="1">The sequence shown here is derived from an EMBL/GenBank/DDBJ whole genome shotgun (WGS) entry which is preliminary data.</text>
</comment>
<dbReference type="AlphaFoldDB" id="A0AAD7G5T7"/>
<evidence type="ECO:0000313" key="2">
    <source>
        <dbReference type="Proteomes" id="UP001221757"/>
    </source>
</evidence>
<sequence>MDKGITFESLLDMPENSTTLSKPSGDHYIFLDLEKKNQKYITKIVFHAYGTCWRSAHGHCIIGVKVSRSHEISELVTDFAQFTIAFRVVFDGVIRSTGHERIGYAGRRTTTILFRERIVGRFSRPPDESASGLKDGGSLLPQHVHGLPYGEGWLSMRSGVGELCRAGAATCHHHQCGAAWAGLGRNRPNSSKMVRESPAFAQRGDLAGFRVGDILEMGFTLVAFRQASTNEDNKQIRKLVLRILMLLDDLFVKAVFKAHSKNEAKAPSIGSRLMQVIQSLVKKHFDFHELSSNDEDYPETRCRMAAMRDKMQWWNESKEDRVRVSIKNIFGDAECSANFSESKNPGMLANNLRTMPSLNILGRITALHTISILGRMYNPKMVAEPILSGTRKLESGESKRSQIVGSNTLVNSRGYSLLGQVSANLVGEKKPDVWSDFIGASHTVGRRSGLGNARSGNPPWTSVRSCFRLKPKIWGVVHDLVSDGVAVHETHTNRISISEDSTQLPQSNSRGGRSTYGYHLTSKSRLIQPSSTKSSPQGARGCPISYEDYKNLQEPYQSERYKQQASRGWPRFPHLGGEGLARALMGVSTFCDLLGESST</sequence>
<keyword evidence="2" id="KW-1185">Reference proteome</keyword>
<gene>
    <name evidence="1" type="ORF">B0H17DRAFT_1145265</name>
</gene>
<name>A0AAD7G5T7_MYCRO</name>
<proteinExistence type="predicted"/>
<evidence type="ECO:0000313" key="1">
    <source>
        <dbReference type="EMBL" id="KAJ7659512.1"/>
    </source>
</evidence>
<protein>
    <submittedName>
        <fullName evidence="1">Uncharacterized protein</fullName>
    </submittedName>
</protein>